<keyword evidence="1" id="KW-1133">Transmembrane helix</keyword>
<reference evidence="2" key="1">
    <citation type="submission" date="2020-10" db="EMBL/GenBank/DDBJ databases">
        <authorList>
            <person name="Gilroy R."/>
        </authorList>
    </citation>
    <scope>NUCLEOTIDE SEQUENCE</scope>
    <source>
        <strain evidence="2">CHK123-3438</strain>
    </source>
</reference>
<evidence type="ECO:0000313" key="3">
    <source>
        <dbReference type="Proteomes" id="UP000886860"/>
    </source>
</evidence>
<comment type="caution">
    <text evidence="2">The sequence shown here is derived from an EMBL/GenBank/DDBJ whole genome shotgun (WGS) entry which is preliminary data.</text>
</comment>
<feature type="transmembrane region" description="Helical" evidence="1">
    <location>
        <begin position="7"/>
        <end position="32"/>
    </location>
</feature>
<accession>A0A9D1KGY6</accession>
<evidence type="ECO:0000256" key="1">
    <source>
        <dbReference type="SAM" id="Phobius"/>
    </source>
</evidence>
<name>A0A9D1KGY6_9FIRM</name>
<organism evidence="2 3">
    <name type="scientific">Candidatus Caccovicinus merdipullorum</name>
    <dbReference type="NCBI Taxonomy" id="2840724"/>
    <lineage>
        <taxon>Bacteria</taxon>
        <taxon>Bacillati</taxon>
        <taxon>Bacillota</taxon>
        <taxon>Clostridia</taxon>
        <taxon>Eubacteriales</taxon>
        <taxon>Candidatus Caccovicinus</taxon>
    </lineage>
</organism>
<keyword evidence="1" id="KW-0472">Membrane</keyword>
<evidence type="ECO:0000313" key="2">
    <source>
        <dbReference type="EMBL" id="HIT42611.1"/>
    </source>
</evidence>
<dbReference type="Proteomes" id="UP000886860">
    <property type="component" value="Unassembled WGS sequence"/>
</dbReference>
<keyword evidence="1" id="KW-0812">Transmembrane</keyword>
<gene>
    <name evidence="2" type="ORF">IAB60_11065</name>
</gene>
<proteinExistence type="predicted"/>
<reference evidence="2" key="2">
    <citation type="journal article" date="2021" name="PeerJ">
        <title>Extensive microbial diversity within the chicken gut microbiome revealed by metagenomics and culture.</title>
        <authorList>
            <person name="Gilroy R."/>
            <person name="Ravi A."/>
            <person name="Getino M."/>
            <person name="Pursley I."/>
            <person name="Horton D.L."/>
            <person name="Alikhan N.F."/>
            <person name="Baker D."/>
            <person name="Gharbi K."/>
            <person name="Hall N."/>
            <person name="Watson M."/>
            <person name="Adriaenssens E.M."/>
            <person name="Foster-Nyarko E."/>
            <person name="Jarju S."/>
            <person name="Secka A."/>
            <person name="Antonio M."/>
            <person name="Oren A."/>
            <person name="Chaudhuri R.R."/>
            <person name="La Ragione R."/>
            <person name="Hildebrand F."/>
            <person name="Pallen M.J."/>
        </authorList>
    </citation>
    <scope>NUCLEOTIDE SEQUENCE</scope>
    <source>
        <strain evidence="2">CHK123-3438</strain>
    </source>
</reference>
<dbReference type="AlphaFoldDB" id="A0A9D1KGY6"/>
<sequence>MMNSLKFILGLLALALSMVVIAALIWIALFGIPQGEIDGGTLVSAFSLWREVLW</sequence>
<dbReference type="EMBL" id="DVKS01000185">
    <property type="protein sequence ID" value="HIT42611.1"/>
    <property type="molecule type" value="Genomic_DNA"/>
</dbReference>
<protein>
    <submittedName>
        <fullName evidence="2">Uncharacterized protein</fullName>
    </submittedName>
</protein>